<dbReference type="Proteomes" id="UP001305647">
    <property type="component" value="Unassembled WGS sequence"/>
</dbReference>
<name>A0AAN6T669_9PEZI</name>
<proteinExistence type="predicted"/>
<accession>A0AAN6T669</accession>
<dbReference type="PANTHER" id="PTHR38846:SF1">
    <property type="entry name" value="C3H1-TYPE DOMAIN-CONTAINING PROTEIN"/>
    <property type="match status" value="1"/>
</dbReference>
<protein>
    <submittedName>
        <fullName evidence="1">Uncharacterized protein</fullName>
    </submittedName>
</protein>
<organism evidence="1 2">
    <name type="scientific">Parathielavia hyrcaniae</name>
    <dbReference type="NCBI Taxonomy" id="113614"/>
    <lineage>
        <taxon>Eukaryota</taxon>
        <taxon>Fungi</taxon>
        <taxon>Dikarya</taxon>
        <taxon>Ascomycota</taxon>
        <taxon>Pezizomycotina</taxon>
        <taxon>Sordariomycetes</taxon>
        <taxon>Sordariomycetidae</taxon>
        <taxon>Sordariales</taxon>
        <taxon>Chaetomiaceae</taxon>
        <taxon>Parathielavia</taxon>
    </lineage>
</organism>
<dbReference type="PANTHER" id="PTHR38846">
    <property type="entry name" value="C3H1-TYPE DOMAIN-CONTAINING PROTEIN"/>
    <property type="match status" value="1"/>
</dbReference>
<keyword evidence="2" id="KW-1185">Reference proteome</keyword>
<reference evidence="1" key="1">
    <citation type="journal article" date="2023" name="Mol. Phylogenet. Evol.">
        <title>Genome-scale phylogeny and comparative genomics of the fungal order Sordariales.</title>
        <authorList>
            <person name="Hensen N."/>
            <person name="Bonometti L."/>
            <person name="Westerberg I."/>
            <person name="Brannstrom I.O."/>
            <person name="Guillou S."/>
            <person name="Cros-Aarteil S."/>
            <person name="Calhoun S."/>
            <person name="Haridas S."/>
            <person name="Kuo A."/>
            <person name="Mondo S."/>
            <person name="Pangilinan J."/>
            <person name="Riley R."/>
            <person name="LaButti K."/>
            <person name="Andreopoulos B."/>
            <person name="Lipzen A."/>
            <person name="Chen C."/>
            <person name="Yan M."/>
            <person name="Daum C."/>
            <person name="Ng V."/>
            <person name="Clum A."/>
            <person name="Steindorff A."/>
            <person name="Ohm R.A."/>
            <person name="Martin F."/>
            <person name="Silar P."/>
            <person name="Natvig D.O."/>
            <person name="Lalanne C."/>
            <person name="Gautier V."/>
            <person name="Ament-Velasquez S.L."/>
            <person name="Kruys A."/>
            <person name="Hutchinson M.I."/>
            <person name="Powell A.J."/>
            <person name="Barry K."/>
            <person name="Miller A.N."/>
            <person name="Grigoriev I.V."/>
            <person name="Debuchy R."/>
            <person name="Gladieux P."/>
            <person name="Hiltunen Thoren M."/>
            <person name="Johannesson H."/>
        </authorList>
    </citation>
    <scope>NUCLEOTIDE SEQUENCE</scope>
    <source>
        <strain evidence="1">CBS 757.83</strain>
    </source>
</reference>
<evidence type="ECO:0000313" key="2">
    <source>
        <dbReference type="Proteomes" id="UP001305647"/>
    </source>
</evidence>
<dbReference type="AlphaFoldDB" id="A0AAN6T669"/>
<sequence>MARKKKHRSIVQEFDDYFGTGTLEDWQRLCRDVGLDGYYGSITQCRKALRTVHVNIRDLLDAVRQGQSPQRFANTAQLAAYTVNTGRFYPRWRIKEMGPVRALMRRIS</sequence>
<dbReference type="EMBL" id="MU863625">
    <property type="protein sequence ID" value="KAK4105539.1"/>
    <property type="molecule type" value="Genomic_DNA"/>
</dbReference>
<comment type="caution">
    <text evidence="1">The sequence shown here is derived from an EMBL/GenBank/DDBJ whole genome shotgun (WGS) entry which is preliminary data.</text>
</comment>
<gene>
    <name evidence="1" type="ORF">N658DRAFT_503664</name>
</gene>
<evidence type="ECO:0000313" key="1">
    <source>
        <dbReference type="EMBL" id="KAK4105539.1"/>
    </source>
</evidence>
<reference evidence="1" key="2">
    <citation type="submission" date="2023-05" db="EMBL/GenBank/DDBJ databases">
        <authorList>
            <consortium name="Lawrence Berkeley National Laboratory"/>
            <person name="Steindorff A."/>
            <person name="Hensen N."/>
            <person name="Bonometti L."/>
            <person name="Westerberg I."/>
            <person name="Brannstrom I.O."/>
            <person name="Guillou S."/>
            <person name="Cros-Aarteil S."/>
            <person name="Calhoun S."/>
            <person name="Haridas S."/>
            <person name="Kuo A."/>
            <person name="Mondo S."/>
            <person name="Pangilinan J."/>
            <person name="Riley R."/>
            <person name="Labutti K."/>
            <person name="Andreopoulos B."/>
            <person name="Lipzen A."/>
            <person name="Chen C."/>
            <person name="Yanf M."/>
            <person name="Daum C."/>
            <person name="Ng V."/>
            <person name="Clum A."/>
            <person name="Ohm R."/>
            <person name="Martin F."/>
            <person name="Silar P."/>
            <person name="Natvig D."/>
            <person name="Lalanne C."/>
            <person name="Gautier V."/>
            <person name="Ament-Velasquez S.L."/>
            <person name="Kruys A."/>
            <person name="Hutchinson M.I."/>
            <person name="Powell A.J."/>
            <person name="Barry K."/>
            <person name="Miller A.N."/>
            <person name="Grigoriev I.V."/>
            <person name="Debuchy R."/>
            <person name="Gladieux P."/>
            <person name="Thoren M.H."/>
            <person name="Johannesson H."/>
        </authorList>
    </citation>
    <scope>NUCLEOTIDE SEQUENCE</scope>
    <source>
        <strain evidence="1">CBS 757.83</strain>
    </source>
</reference>